<organism evidence="1 2">
    <name type="scientific">Marilutibacter maris</name>
    <dbReference type="NCBI Taxonomy" id="1605891"/>
    <lineage>
        <taxon>Bacteria</taxon>
        <taxon>Pseudomonadati</taxon>
        <taxon>Pseudomonadota</taxon>
        <taxon>Gammaproteobacteria</taxon>
        <taxon>Lysobacterales</taxon>
        <taxon>Lysobacteraceae</taxon>
        <taxon>Marilutibacter</taxon>
    </lineage>
</organism>
<evidence type="ECO:0000313" key="2">
    <source>
        <dbReference type="Proteomes" id="UP000320431"/>
    </source>
</evidence>
<accession>A0A508ATK8</accession>
<gene>
    <name evidence="1" type="ORF">FKV24_008795</name>
</gene>
<dbReference type="PROSITE" id="PS00018">
    <property type="entry name" value="EF_HAND_1"/>
    <property type="match status" value="1"/>
</dbReference>
<dbReference type="Pfam" id="PF13202">
    <property type="entry name" value="EF-hand_5"/>
    <property type="match status" value="2"/>
</dbReference>
<dbReference type="InterPro" id="IPR018247">
    <property type="entry name" value="EF_Hand_1_Ca_BS"/>
</dbReference>
<reference evidence="1 2" key="1">
    <citation type="submission" date="2019-10" db="EMBL/GenBank/DDBJ databases">
        <title>Lysobacter alkalisoli sp. nov., isolated from saline-alkaline soil.</title>
        <authorList>
            <person name="Sun J.-Q."/>
        </authorList>
    </citation>
    <scope>NUCLEOTIDE SEQUENCE [LARGE SCALE GENOMIC DNA]</scope>
    <source>
        <strain evidence="1 2">KCTC 42381</strain>
    </source>
</reference>
<dbReference type="AlphaFoldDB" id="A0A508ATK8"/>
<dbReference type="EMBL" id="VICD02000135">
    <property type="protein sequence ID" value="KAB8190200.1"/>
    <property type="molecule type" value="Genomic_DNA"/>
</dbReference>
<dbReference type="InterPro" id="IPR002048">
    <property type="entry name" value="EF_hand_dom"/>
</dbReference>
<dbReference type="Gene3D" id="1.10.238.10">
    <property type="entry name" value="EF-hand"/>
    <property type="match status" value="1"/>
</dbReference>
<dbReference type="GO" id="GO:0005509">
    <property type="term" value="F:calcium ion binding"/>
    <property type="evidence" value="ECO:0007669"/>
    <property type="project" value="InterPro"/>
</dbReference>
<proteinExistence type="predicted"/>
<protein>
    <submittedName>
        <fullName evidence="1">Uncharacterized protein</fullName>
    </submittedName>
</protein>
<dbReference type="PROSITE" id="PS50222">
    <property type="entry name" value="EF_HAND_2"/>
    <property type="match status" value="1"/>
</dbReference>
<dbReference type="Proteomes" id="UP000320431">
    <property type="component" value="Unassembled WGS sequence"/>
</dbReference>
<evidence type="ECO:0000313" key="1">
    <source>
        <dbReference type="EMBL" id="KAB8190200.1"/>
    </source>
</evidence>
<name>A0A508ATK8_9GAMM</name>
<dbReference type="SUPFAM" id="SSF47473">
    <property type="entry name" value="EF-hand"/>
    <property type="match status" value="1"/>
</dbReference>
<sequence>MPPATSSTAAATEFHERGADRVRLRVPTSSGGIMFRTYITAFLAISIVLSPLTVSVAHAGDDRAARLQDAAKQRLRAADSNQDGYIDRAEAEAGLPRVARRFDEIDSDGDGRLASAELDAAVEKMRQARSR</sequence>
<comment type="caution">
    <text evidence="1">The sequence shown here is derived from an EMBL/GenBank/DDBJ whole genome shotgun (WGS) entry which is preliminary data.</text>
</comment>
<dbReference type="InterPro" id="IPR011992">
    <property type="entry name" value="EF-hand-dom_pair"/>
</dbReference>